<dbReference type="RefSeq" id="WP_236096040.1">
    <property type="nucleotide sequence ID" value="NZ_JTHE03000015.1"/>
</dbReference>
<dbReference type="SMART" id="SM00490">
    <property type="entry name" value="HELICc"/>
    <property type="match status" value="1"/>
</dbReference>
<keyword evidence="2" id="KW-0067">ATP-binding</keyword>
<comment type="caution">
    <text evidence="5">The sequence shown here is derived from an EMBL/GenBank/DDBJ whole genome shotgun (WGS) entry which is preliminary data.</text>
</comment>
<feature type="domain" description="Helicase C-terminal" evidence="4">
    <location>
        <begin position="259"/>
        <end position="414"/>
    </location>
</feature>
<dbReference type="InterPro" id="IPR052511">
    <property type="entry name" value="ATP-dep_Helicase"/>
</dbReference>
<evidence type="ECO:0000259" key="3">
    <source>
        <dbReference type="PROSITE" id="PS51192"/>
    </source>
</evidence>
<dbReference type="SMART" id="SM00487">
    <property type="entry name" value="DEXDc"/>
    <property type="match status" value="1"/>
</dbReference>
<dbReference type="PANTHER" id="PTHR47962:SF5">
    <property type="entry name" value="ATP-DEPENDENT HELICASE LHR-RELATED"/>
    <property type="match status" value="1"/>
</dbReference>
<organism evidence="5 6">
    <name type="scientific">Lyngbya confervoides BDU141951</name>
    <dbReference type="NCBI Taxonomy" id="1574623"/>
    <lineage>
        <taxon>Bacteria</taxon>
        <taxon>Bacillati</taxon>
        <taxon>Cyanobacteriota</taxon>
        <taxon>Cyanophyceae</taxon>
        <taxon>Oscillatoriophycideae</taxon>
        <taxon>Oscillatoriales</taxon>
        <taxon>Microcoleaceae</taxon>
        <taxon>Lyngbya</taxon>
    </lineage>
</organism>
<reference evidence="5 6" key="1">
    <citation type="journal article" date="2015" name="Genome Announc.">
        <title>Draft Genome Sequence of Filamentous Marine Cyanobacterium Lyngbya confervoides Strain BDU141951.</title>
        <authorList>
            <person name="Chandrababunaidu M.M."/>
            <person name="Sen D."/>
            <person name="Tripathy S."/>
        </authorList>
    </citation>
    <scope>NUCLEOTIDE SEQUENCE [LARGE SCALE GENOMIC DNA]</scope>
    <source>
        <strain evidence="5 6">BDU141951</strain>
    </source>
</reference>
<dbReference type="Proteomes" id="UP000031561">
    <property type="component" value="Unassembled WGS sequence"/>
</dbReference>
<evidence type="ECO:0000313" key="5">
    <source>
        <dbReference type="EMBL" id="MCM1981654.1"/>
    </source>
</evidence>
<dbReference type="InterPro" id="IPR027417">
    <property type="entry name" value="P-loop_NTPase"/>
</dbReference>
<proteinExistence type="predicted"/>
<dbReference type="GO" id="GO:0004386">
    <property type="term" value="F:helicase activity"/>
    <property type="evidence" value="ECO:0007669"/>
    <property type="project" value="UniProtKB-KW"/>
</dbReference>
<keyword evidence="1" id="KW-0547">Nucleotide-binding</keyword>
<keyword evidence="5" id="KW-0347">Helicase</keyword>
<keyword evidence="5" id="KW-0378">Hydrolase</keyword>
<dbReference type="EMBL" id="JTHE03000015">
    <property type="protein sequence ID" value="MCM1981654.1"/>
    <property type="molecule type" value="Genomic_DNA"/>
</dbReference>
<accession>A0ABD4SZ36</accession>
<dbReference type="InterPro" id="IPR014001">
    <property type="entry name" value="Helicase_ATP-bd"/>
</dbReference>
<dbReference type="AlphaFoldDB" id="A0ABD4SZ36"/>
<dbReference type="PROSITE" id="PS51194">
    <property type="entry name" value="HELICASE_CTER"/>
    <property type="match status" value="1"/>
</dbReference>
<protein>
    <submittedName>
        <fullName evidence="5">DEAD/DEAH box helicase</fullName>
    </submittedName>
</protein>
<dbReference type="Gene3D" id="3.40.50.300">
    <property type="entry name" value="P-loop containing nucleotide triphosphate hydrolases"/>
    <property type="match status" value="2"/>
</dbReference>
<dbReference type="PANTHER" id="PTHR47962">
    <property type="entry name" value="ATP-DEPENDENT HELICASE LHR-RELATED-RELATED"/>
    <property type="match status" value="1"/>
</dbReference>
<evidence type="ECO:0000259" key="4">
    <source>
        <dbReference type="PROSITE" id="PS51194"/>
    </source>
</evidence>
<name>A0ABD4SZ36_9CYAN</name>
<dbReference type="GO" id="GO:0005524">
    <property type="term" value="F:ATP binding"/>
    <property type="evidence" value="ECO:0007669"/>
    <property type="project" value="UniProtKB-KW"/>
</dbReference>
<dbReference type="SUPFAM" id="SSF52540">
    <property type="entry name" value="P-loop containing nucleoside triphosphate hydrolases"/>
    <property type="match status" value="1"/>
</dbReference>
<evidence type="ECO:0000256" key="1">
    <source>
        <dbReference type="ARBA" id="ARBA00022741"/>
    </source>
</evidence>
<dbReference type="InterPro" id="IPR001650">
    <property type="entry name" value="Helicase_C-like"/>
</dbReference>
<dbReference type="Pfam" id="PF00271">
    <property type="entry name" value="Helicase_C"/>
    <property type="match status" value="1"/>
</dbReference>
<feature type="domain" description="Helicase ATP-binding" evidence="3">
    <location>
        <begin position="32"/>
        <end position="211"/>
    </location>
</feature>
<keyword evidence="6" id="KW-1185">Reference proteome</keyword>
<dbReference type="Pfam" id="PF00270">
    <property type="entry name" value="DEAD"/>
    <property type="match status" value="1"/>
</dbReference>
<gene>
    <name evidence="5" type="ORF">QQ91_0002255</name>
</gene>
<dbReference type="InterPro" id="IPR011545">
    <property type="entry name" value="DEAD/DEAH_box_helicase_dom"/>
</dbReference>
<dbReference type="PROSITE" id="PS51192">
    <property type="entry name" value="HELICASE_ATP_BIND_1"/>
    <property type="match status" value="1"/>
</dbReference>
<evidence type="ECO:0000256" key="2">
    <source>
        <dbReference type="ARBA" id="ARBA00022840"/>
    </source>
</evidence>
<evidence type="ECO:0000313" key="6">
    <source>
        <dbReference type="Proteomes" id="UP000031561"/>
    </source>
</evidence>
<sequence>MAAADHLHPEVQRWIYHQGWTGLRPIQELAIAPILGGQQDLIIAAATAGGKTEAAFLPIFSHLLNHPGASIRVLGLSPLKALINDQHRRLLDMGESMGISVTAWHGDVASHRKHRLLQDPQGIVIITPESLEALIARRGPALGRLFQRLNYIVIDEMHVFIGSERGRQLQSLMHRLEYCLDRSIPRIGLSATLGDMDLAAEFLRPGHGRQVQVINPAGPGGQLRLQLRGYQRSLSDQAAVELAASQALHSEASADDLAMAQHLFQALRGSNNLIFVNGRARVEQMADLLRLFSEQARVPNEFYPHHGSLAKHLREEVEDLLRSDLPANVVCTTTLEMGIDVGDVQSIAQVGSPLSVASIRQRLGRSGRRAGEPAIARFYVSVPELAADMPPQEAIHPELVQTIAMINLLLERWCEPPVPEKLQLSTLIQQLLSLLSQYEGLKAQDLWEILGETGPFQQVSAELFQDLLRCLGQREMIQQSGDRTLLLSPKGERIVNHYSFYSAFQTPEDYELVHLGRTLGTLPQRIPLVPQMRIVFAGQSWQVEAVDEARKIIEVSSAPGGRVPRFSGGGGGIHSHVRQAMYHLYCSQDQPPYLDPMAQRLLAEAREQFRAFHLHRTSVLGFASQSLIFCWQGDRVLNTLLVLLLAKGLKAAKEGIAIAVRQCDPPTLVAQLGQWADEPMSAPLDLARSVKNKRLDKYDYLLSEDLLCHNYALSEFDVPLTWQTLRDLSSQDLP</sequence>